<keyword evidence="2" id="KW-1185">Reference proteome</keyword>
<proteinExistence type="predicted"/>
<evidence type="ECO:0000313" key="1">
    <source>
        <dbReference type="EMBL" id="KAI4300891.1"/>
    </source>
</evidence>
<dbReference type="Proteomes" id="UP000828941">
    <property type="component" value="Chromosome 13"/>
</dbReference>
<accession>A0ACB9KU80</accession>
<evidence type="ECO:0000313" key="2">
    <source>
        <dbReference type="Proteomes" id="UP000828941"/>
    </source>
</evidence>
<sequence length="195" mass="22626">MARKKEERLVEALKKIEPAESSETTHDPEILTPEEHFYFLKTGLKCKNYVPTLKAVVKTYSPEEVKEIASELARLTGGIMLDIHEDNLIIMYRGKNYSQPPTEIMSPRVTLSRKKIKSKYLDSLRAVRRYIPRLKQELQLLQAQFRSEAENKTDVVEGIQQSDIENTTESLDISNFQLESSDKLKEITERWIPWG</sequence>
<comment type="caution">
    <text evidence="1">The sequence shown here is derived from an EMBL/GenBank/DDBJ whole genome shotgun (WGS) entry which is preliminary data.</text>
</comment>
<reference evidence="1 2" key="1">
    <citation type="journal article" date="2022" name="DNA Res.">
        <title>Chromosomal-level genome assembly of the orchid tree Bauhinia variegata (Leguminosae; Cercidoideae) supports the allotetraploid origin hypothesis of Bauhinia.</title>
        <authorList>
            <person name="Zhong Y."/>
            <person name="Chen Y."/>
            <person name="Zheng D."/>
            <person name="Pang J."/>
            <person name="Liu Y."/>
            <person name="Luo S."/>
            <person name="Meng S."/>
            <person name="Qian L."/>
            <person name="Wei D."/>
            <person name="Dai S."/>
            <person name="Zhou R."/>
        </authorList>
    </citation>
    <scope>NUCLEOTIDE SEQUENCE [LARGE SCALE GENOMIC DNA]</scope>
    <source>
        <strain evidence="1">BV-YZ2020</strain>
    </source>
</reference>
<name>A0ACB9KU80_BAUVA</name>
<dbReference type="EMBL" id="CM039438">
    <property type="protein sequence ID" value="KAI4300891.1"/>
    <property type="molecule type" value="Genomic_DNA"/>
</dbReference>
<protein>
    <submittedName>
        <fullName evidence="1">Uncharacterized protein</fullName>
    </submittedName>
</protein>
<gene>
    <name evidence="1" type="ORF">L6164_034218</name>
</gene>
<organism evidence="1 2">
    <name type="scientific">Bauhinia variegata</name>
    <name type="common">Purple orchid tree</name>
    <name type="synonym">Phanera variegata</name>
    <dbReference type="NCBI Taxonomy" id="167791"/>
    <lineage>
        <taxon>Eukaryota</taxon>
        <taxon>Viridiplantae</taxon>
        <taxon>Streptophyta</taxon>
        <taxon>Embryophyta</taxon>
        <taxon>Tracheophyta</taxon>
        <taxon>Spermatophyta</taxon>
        <taxon>Magnoliopsida</taxon>
        <taxon>eudicotyledons</taxon>
        <taxon>Gunneridae</taxon>
        <taxon>Pentapetalae</taxon>
        <taxon>rosids</taxon>
        <taxon>fabids</taxon>
        <taxon>Fabales</taxon>
        <taxon>Fabaceae</taxon>
        <taxon>Cercidoideae</taxon>
        <taxon>Cercideae</taxon>
        <taxon>Bauhiniinae</taxon>
        <taxon>Bauhinia</taxon>
    </lineage>
</organism>